<name>A0ABN9BL91_9NEOB</name>
<proteinExistence type="predicted"/>
<reference evidence="2" key="1">
    <citation type="submission" date="2023-05" db="EMBL/GenBank/DDBJ databases">
        <authorList>
            <person name="Stuckert A."/>
        </authorList>
    </citation>
    <scope>NUCLEOTIDE SEQUENCE</scope>
</reference>
<comment type="caution">
    <text evidence="2">The sequence shown here is derived from an EMBL/GenBank/DDBJ whole genome shotgun (WGS) entry which is preliminary data.</text>
</comment>
<protein>
    <submittedName>
        <fullName evidence="2">Uncharacterized protein</fullName>
    </submittedName>
</protein>
<dbReference type="Proteomes" id="UP001162483">
    <property type="component" value="Unassembled WGS sequence"/>
</dbReference>
<accession>A0ABN9BL91</accession>
<gene>
    <name evidence="2" type="ORF">SPARVUS_LOCUS3143157</name>
</gene>
<sequence>MDSSAPGHAGKKSLAYFGNRSPHGNRGSQYSCDLQCGRPAIRINGTRLQVRIPLCGWWGCRYLCGSHSRTTRTDVNQGLEPVHTIETQSRCVLDVFMYARV</sequence>
<evidence type="ECO:0000313" key="3">
    <source>
        <dbReference type="Proteomes" id="UP001162483"/>
    </source>
</evidence>
<evidence type="ECO:0000256" key="1">
    <source>
        <dbReference type="SAM" id="MobiDB-lite"/>
    </source>
</evidence>
<organism evidence="2 3">
    <name type="scientific">Staurois parvus</name>
    <dbReference type="NCBI Taxonomy" id="386267"/>
    <lineage>
        <taxon>Eukaryota</taxon>
        <taxon>Metazoa</taxon>
        <taxon>Chordata</taxon>
        <taxon>Craniata</taxon>
        <taxon>Vertebrata</taxon>
        <taxon>Euteleostomi</taxon>
        <taxon>Amphibia</taxon>
        <taxon>Batrachia</taxon>
        <taxon>Anura</taxon>
        <taxon>Neobatrachia</taxon>
        <taxon>Ranoidea</taxon>
        <taxon>Ranidae</taxon>
        <taxon>Staurois</taxon>
    </lineage>
</organism>
<keyword evidence="3" id="KW-1185">Reference proteome</keyword>
<dbReference type="EMBL" id="CATNWA010004661">
    <property type="protein sequence ID" value="CAI9548353.1"/>
    <property type="molecule type" value="Genomic_DNA"/>
</dbReference>
<evidence type="ECO:0000313" key="2">
    <source>
        <dbReference type="EMBL" id="CAI9548353.1"/>
    </source>
</evidence>
<feature type="region of interest" description="Disordered" evidence="1">
    <location>
        <begin position="1"/>
        <end position="29"/>
    </location>
</feature>